<organism evidence="1 2">
    <name type="scientific">Tritrichomonas musculus</name>
    <dbReference type="NCBI Taxonomy" id="1915356"/>
    <lineage>
        <taxon>Eukaryota</taxon>
        <taxon>Metamonada</taxon>
        <taxon>Parabasalia</taxon>
        <taxon>Tritrichomonadida</taxon>
        <taxon>Tritrichomonadidae</taxon>
        <taxon>Tritrichomonas</taxon>
    </lineage>
</organism>
<protein>
    <recommendedName>
        <fullName evidence="3">TOG domain-containing protein</fullName>
    </recommendedName>
</protein>
<dbReference type="Proteomes" id="UP001470230">
    <property type="component" value="Unassembled WGS sequence"/>
</dbReference>
<dbReference type="PANTHER" id="PTHR10257:SF3">
    <property type="entry name" value="SERINE_THREONINE-PROTEIN PHOSPHATASE 2A 56 KDA REGULATORY SUBUNIT GAMMA ISOFORM"/>
    <property type="match status" value="1"/>
</dbReference>
<name>A0ABR2JUS0_9EUKA</name>
<dbReference type="InterPro" id="IPR016024">
    <property type="entry name" value="ARM-type_fold"/>
</dbReference>
<dbReference type="SUPFAM" id="SSF48371">
    <property type="entry name" value="ARM repeat"/>
    <property type="match status" value="1"/>
</dbReference>
<evidence type="ECO:0000313" key="1">
    <source>
        <dbReference type="EMBL" id="KAK8882626.1"/>
    </source>
</evidence>
<proteinExistence type="predicted"/>
<dbReference type="EMBL" id="JAPFFF010000009">
    <property type="protein sequence ID" value="KAK8882626.1"/>
    <property type="molecule type" value="Genomic_DNA"/>
</dbReference>
<dbReference type="InterPro" id="IPR002554">
    <property type="entry name" value="PP2A_B56"/>
</dbReference>
<dbReference type="InterPro" id="IPR011989">
    <property type="entry name" value="ARM-like"/>
</dbReference>
<sequence length="642" mass="73676">MMEYTPNVKILPPVSSHSFPSSFLFRINMCTRRCNMNDSKVVNQKALFLDEIGDILHQNDFQTISSVFPREINLKRKLLHMIYINICATKKSQASFHLSNIYSYMYSDKYEDRSFIQMNNPSFMKYFFKILNAMIKVIKISDLKIILKICEDLLLDENDQIMHFFTNFIIFHQQQSMELFNMFSDILCNYTKSPPYLKKIILPLLKILSDNLMITNRVKTSKTVLKIIVPLIRDAHFQFYSGEFIKLINYISEDFSNVYKFILIYILKYFPQTNTKKQVILLRMLIKCLSNINSKDFINEDYKVMNSVVKLLSNCIKSPSSIVSQASFRFFYEKTVNNFLSLNKKIIADNLLPAVSDSLHHHWSEKVKKDASFAMSILKHSGACNDPSTLAPSSSLSKTKGIKLERVSSQNVQTLKNNTPAPNSSLLVSNSFQIKGRNQLVKIQNYSSSSEMTNSEITPLRSNLKNQSSNSSINQRIPKSMNSDLKRQSNNMYIRSISKVPYMHTLLPSNAGNSPWTSSSKKNISSKQISAPRIQSFNDQEFSNFIDNNIDSSNNNHNNETTTKTTIIAPSTSHSKLSFSKIEAWNLITCMATSNDSSIDSKAYLAKIREMFTVRAANPSKRRKTLPFNELKRKVTELDPLV</sequence>
<dbReference type="PANTHER" id="PTHR10257">
    <property type="entry name" value="SERINE/THREONINE PROTEIN PHOSPHATASE 2A PP2A REGULATORY SUBUNIT B"/>
    <property type="match status" value="1"/>
</dbReference>
<keyword evidence="2" id="KW-1185">Reference proteome</keyword>
<dbReference type="Pfam" id="PF01603">
    <property type="entry name" value="B56"/>
    <property type="match status" value="1"/>
</dbReference>
<evidence type="ECO:0008006" key="3">
    <source>
        <dbReference type="Google" id="ProtNLM"/>
    </source>
</evidence>
<reference evidence="1 2" key="1">
    <citation type="submission" date="2024-04" db="EMBL/GenBank/DDBJ databases">
        <title>Tritrichomonas musculus Genome.</title>
        <authorList>
            <person name="Alves-Ferreira E."/>
            <person name="Grigg M."/>
            <person name="Lorenzi H."/>
            <person name="Galac M."/>
        </authorList>
    </citation>
    <scope>NUCLEOTIDE SEQUENCE [LARGE SCALE GENOMIC DNA]</scope>
    <source>
        <strain evidence="1 2">EAF2021</strain>
    </source>
</reference>
<gene>
    <name evidence="1" type="ORF">M9Y10_045268</name>
</gene>
<evidence type="ECO:0000313" key="2">
    <source>
        <dbReference type="Proteomes" id="UP001470230"/>
    </source>
</evidence>
<comment type="caution">
    <text evidence="1">The sequence shown here is derived from an EMBL/GenBank/DDBJ whole genome shotgun (WGS) entry which is preliminary data.</text>
</comment>
<dbReference type="Gene3D" id="1.25.10.10">
    <property type="entry name" value="Leucine-rich Repeat Variant"/>
    <property type="match status" value="1"/>
</dbReference>
<accession>A0ABR2JUS0</accession>